<keyword evidence="2" id="KW-1133">Transmembrane helix</keyword>
<dbReference type="InterPro" id="IPR011043">
    <property type="entry name" value="Gal_Oxase/kelch_b-propeller"/>
</dbReference>
<feature type="region of interest" description="Disordered" evidence="1">
    <location>
        <begin position="473"/>
        <end position="498"/>
    </location>
</feature>
<dbReference type="Proteomes" id="UP000824998">
    <property type="component" value="Unassembled WGS sequence"/>
</dbReference>
<feature type="transmembrane region" description="Helical" evidence="2">
    <location>
        <begin position="515"/>
        <end position="537"/>
    </location>
</feature>
<dbReference type="AlphaFoldDB" id="A0A9P7Y7Q3"/>
<gene>
    <name evidence="3" type="ORF">BJ875DRAFT_500766</name>
</gene>
<evidence type="ECO:0000256" key="1">
    <source>
        <dbReference type="SAM" id="MobiDB-lite"/>
    </source>
</evidence>
<dbReference type="SUPFAM" id="SSF50965">
    <property type="entry name" value="Galactose oxidase, central domain"/>
    <property type="match status" value="1"/>
</dbReference>
<dbReference type="EMBL" id="MU251951">
    <property type="protein sequence ID" value="KAG9228397.1"/>
    <property type="molecule type" value="Genomic_DNA"/>
</dbReference>
<keyword evidence="2" id="KW-0472">Membrane</keyword>
<evidence type="ECO:0000313" key="3">
    <source>
        <dbReference type="EMBL" id="KAG9228397.1"/>
    </source>
</evidence>
<evidence type="ECO:0000256" key="2">
    <source>
        <dbReference type="SAM" id="Phobius"/>
    </source>
</evidence>
<evidence type="ECO:0008006" key="5">
    <source>
        <dbReference type="Google" id="ProtNLM"/>
    </source>
</evidence>
<feature type="compositionally biased region" description="Basic and acidic residues" evidence="1">
    <location>
        <begin position="603"/>
        <end position="618"/>
    </location>
</feature>
<accession>A0A9P7Y7Q3</accession>
<dbReference type="OrthoDB" id="10251809at2759"/>
<name>A0A9P7Y7Q3_9HELO</name>
<sequence>MLSLKSMSHGLCVPSVLYGLALLNLLATITSASFLPSDFRCWFQHGSVVVGDWLYVNGGEIWAESLVNGVDWTNDTISFDLRTSWNVSEVSPIRSSQQNLGRQWTSRIPTLWYNPVAKAVYRYGGWAYKTGRNTGAAVYAFSPNQTGSVNWTNKYTAGIGQASEQSKTFSNFTEVGLAAYAATPSAYFSLGGILTSTSDPALVDLKTQMAVGGLVSYDFKSTNWTNSSTVGIPNFPSGLYARGQSVYVPIFGKEGILVFLGGDAPATPDREIASDLVLMTNITIFDIASGKFYPQLATGSDIPIERVDFCLSGVGSPDNSTWEIFIYGGKQTGDFNQGIDPYIIPELGSVYILTLPAFKWVRATPPAKTSRQAHRCEVIGNRQMISLGGLIENNSSLTDPWPNGLGIFDMSELAWKDTYKADADPYKRSSIVDTIYQNGSNKYPYRWGDDTLQPIFNVPFSRRINTTSTFATTPTTIPPKNGTANLGASPSATLSTSPSQSAASTATIQMDRRTVGVALGGAAGLFLLVTVATGLLWKYSCKGHRIILEILKRLKLLSSPPSIPPSSVCSDSDYADTKHIPQQEMCGSNPELEMDAGMLAEMSEQHGSSELENDIARPRRDRRRPQLTIRTMQPVELPTE</sequence>
<keyword evidence="4" id="KW-1185">Reference proteome</keyword>
<organism evidence="3 4">
    <name type="scientific">Amylocarpus encephaloides</name>
    <dbReference type="NCBI Taxonomy" id="45428"/>
    <lineage>
        <taxon>Eukaryota</taxon>
        <taxon>Fungi</taxon>
        <taxon>Dikarya</taxon>
        <taxon>Ascomycota</taxon>
        <taxon>Pezizomycotina</taxon>
        <taxon>Leotiomycetes</taxon>
        <taxon>Helotiales</taxon>
        <taxon>Helotiales incertae sedis</taxon>
        <taxon>Amylocarpus</taxon>
    </lineage>
</organism>
<proteinExistence type="predicted"/>
<comment type="caution">
    <text evidence="3">The sequence shown here is derived from an EMBL/GenBank/DDBJ whole genome shotgun (WGS) entry which is preliminary data.</text>
</comment>
<feature type="region of interest" description="Disordered" evidence="1">
    <location>
        <begin position="600"/>
        <end position="640"/>
    </location>
</feature>
<protein>
    <recommendedName>
        <fullName evidence="5">Kelch repeat protein</fullName>
    </recommendedName>
</protein>
<keyword evidence="2" id="KW-0812">Transmembrane</keyword>
<evidence type="ECO:0000313" key="4">
    <source>
        <dbReference type="Proteomes" id="UP000824998"/>
    </source>
</evidence>
<reference evidence="3" key="1">
    <citation type="journal article" date="2021" name="IMA Fungus">
        <title>Genomic characterization of three marine fungi, including Emericellopsis atlantica sp. nov. with signatures of a generalist lifestyle and marine biomass degradation.</title>
        <authorList>
            <person name="Hagestad O.C."/>
            <person name="Hou L."/>
            <person name="Andersen J.H."/>
            <person name="Hansen E.H."/>
            <person name="Altermark B."/>
            <person name="Li C."/>
            <person name="Kuhnert E."/>
            <person name="Cox R.J."/>
            <person name="Crous P.W."/>
            <person name="Spatafora J.W."/>
            <person name="Lail K."/>
            <person name="Amirebrahimi M."/>
            <person name="Lipzen A."/>
            <person name="Pangilinan J."/>
            <person name="Andreopoulos W."/>
            <person name="Hayes R.D."/>
            <person name="Ng V."/>
            <person name="Grigoriev I.V."/>
            <person name="Jackson S.A."/>
            <person name="Sutton T.D.S."/>
            <person name="Dobson A.D.W."/>
            <person name="Rama T."/>
        </authorList>
    </citation>
    <scope>NUCLEOTIDE SEQUENCE</scope>
    <source>
        <strain evidence="3">TRa018bII</strain>
    </source>
</reference>
<feature type="compositionally biased region" description="Low complexity" evidence="1">
    <location>
        <begin position="488"/>
        <end position="498"/>
    </location>
</feature>